<sequence length="108" mass="12239">MQGFYEIMRNFDECQVTGELKNIIEKASKQVRELAELKVGQVRADRAKQIIDPLKDSLRLISFNLHSRIEKDDLSNALILAKDCDLLAGIIKDIFTIASVITEYPGMN</sequence>
<proteinExistence type="predicted"/>
<comment type="caution">
    <text evidence="1">The sequence shown here is derived from an EMBL/GenBank/DDBJ whole genome shotgun (WGS) entry which is preliminary data.</text>
</comment>
<accession>A0A1F5VUW5</accession>
<dbReference type="Proteomes" id="UP000178943">
    <property type="component" value="Unassembled WGS sequence"/>
</dbReference>
<name>A0A1F5VUW5_9BACT</name>
<dbReference type="AlphaFoldDB" id="A0A1F5VUW5"/>
<evidence type="ECO:0000313" key="1">
    <source>
        <dbReference type="EMBL" id="OGF67209.1"/>
    </source>
</evidence>
<dbReference type="EMBL" id="MFGW01000066">
    <property type="protein sequence ID" value="OGF67209.1"/>
    <property type="molecule type" value="Genomic_DNA"/>
</dbReference>
<reference evidence="1 2" key="1">
    <citation type="journal article" date="2016" name="Nat. Commun.">
        <title>Thousands of microbial genomes shed light on interconnected biogeochemical processes in an aquifer system.</title>
        <authorList>
            <person name="Anantharaman K."/>
            <person name="Brown C.T."/>
            <person name="Hug L.A."/>
            <person name="Sharon I."/>
            <person name="Castelle C.J."/>
            <person name="Probst A.J."/>
            <person name="Thomas B.C."/>
            <person name="Singh A."/>
            <person name="Wilkins M.J."/>
            <person name="Karaoz U."/>
            <person name="Brodie E.L."/>
            <person name="Williams K.H."/>
            <person name="Hubbard S.S."/>
            <person name="Banfield J.F."/>
        </authorList>
    </citation>
    <scope>NUCLEOTIDE SEQUENCE [LARGE SCALE GENOMIC DNA]</scope>
</reference>
<evidence type="ECO:0000313" key="2">
    <source>
        <dbReference type="Proteomes" id="UP000178943"/>
    </source>
</evidence>
<evidence type="ECO:0008006" key="3">
    <source>
        <dbReference type="Google" id="ProtNLM"/>
    </source>
</evidence>
<protein>
    <recommendedName>
        <fullName evidence="3">PhoU domain-containing protein</fullName>
    </recommendedName>
</protein>
<gene>
    <name evidence="1" type="ORF">A2Y62_11820</name>
</gene>
<organism evidence="1 2">
    <name type="scientific">Candidatus Fischerbacteria bacterium RBG_13_37_8</name>
    <dbReference type="NCBI Taxonomy" id="1817863"/>
    <lineage>
        <taxon>Bacteria</taxon>
        <taxon>Candidatus Fischeribacteriota</taxon>
    </lineage>
</organism>